<keyword evidence="6" id="KW-0411">Iron-sulfur</keyword>
<dbReference type="InterPro" id="IPR007197">
    <property type="entry name" value="rSAM"/>
</dbReference>
<dbReference type="PANTHER" id="PTHR43273">
    <property type="entry name" value="ANAEROBIC SULFATASE-MATURATING ENZYME HOMOLOG ASLB-RELATED"/>
    <property type="match status" value="1"/>
</dbReference>
<comment type="similarity">
    <text evidence="7">Belongs to the radical SAM superfamily. Anaerobic sulfatase-maturating enzyme family.</text>
</comment>
<dbReference type="InterPro" id="IPR006638">
    <property type="entry name" value="Elp3/MiaA/NifB-like_rSAM"/>
</dbReference>
<dbReference type="SMART" id="SM00729">
    <property type="entry name" value="Elp3"/>
    <property type="match status" value="1"/>
</dbReference>
<reference evidence="9" key="1">
    <citation type="submission" date="2020-08" db="EMBL/GenBank/DDBJ databases">
        <title>Genomic insights into the carbon and energy metabolism of the first obligate autotrophic acetogenic bacterium Aceticella autotrophica gen. nov., sp. nov.</title>
        <authorList>
            <person name="Toshchakov S.V."/>
            <person name="Elcheninov A.G."/>
            <person name="Kublanov I.V."/>
            <person name="Frolov E.N."/>
            <person name="Lebedinsky A.V."/>
        </authorList>
    </citation>
    <scope>NUCLEOTIDE SEQUENCE</scope>
    <source>
        <strain evidence="9">3443-3Ac</strain>
    </source>
</reference>
<dbReference type="PROSITE" id="PS01305">
    <property type="entry name" value="MOAA_NIFB_PQQE"/>
    <property type="match status" value="1"/>
</dbReference>
<evidence type="ECO:0000256" key="5">
    <source>
        <dbReference type="ARBA" id="ARBA00023004"/>
    </source>
</evidence>
<dbReference type="PANTHER" id="PTHR43273:SF3">
    <property type="entry name" value="ANAEROBIC SULFATASE-MATURATING ENZYME HOMOLOG ASLB-RELATED"/>
    <property type="match status" value="1"/>
</dbReference>
<dbReference type="GO" id="GO:0032324">
    <property type="term" value="P:molybdopterin cofactor biosynthetic process"/>
    <property type="evidence" value="ECO:0007669"/>
    <property type="project" value="UniProtKB-ARBA"/>
</dbReference>
<evidence type="ECO:0000256" key="6">
    <source>
        <dbReference type="ARBA" id="ARBA00023014"/>
    </source>
</evidence>
<evidence type="ECO:0000256" key="1">
    <source>
        <dbReference type="ARBA" id="ARBA00001966"/>
    </source>
</evidence>
<dbReference type="CDD" id="cd01335">
    <property type="entry name" value="Radical_SAM"/>
    <property type="match status" value="1"/>
</dbReference>
<keyword evidence="4" id="KW-0479">Metal-binding</keyword>
<keyword evidence="2" id="KW-0004">4Fe-4S</keyword>
<feature type="domain" description="Radical SAM core" evidence="8">
    <location>
        <begin position="1"/>
        <end position="226"/>
    </location>
</feature>
<keyword evidence="10" id="KW-1185">Reference proteome</keyword>
<dbReference type="SFLD" id="SFLDG01067">
    <property type="entry name" value="SPASM/twitch_domain_containing"/>
    <property type="match status" value="1"/>
</dbReference>
<evidence type="ECO:0000259" key="8">
    <source>
        <dbReference type="PROSITE" id="PS51918"/>
    </source>
</evidence>
<proteinExistence type="inferred from homology"/>
<evidence type="ECO:0000256" key="4">
    <source>
        <dbReference type="ARBA" id="ARBA00022723"/>
    </source>
</evidence>
<dbReference type="Pfam" id="PF04055">
    <property type="entry name" value="Radical_SAM"/>
    <property type="match status" value="1"/>
</dbReference>
<dbReference type="Gene3D" id="3.20.20.70">
    <property type="entry name" value="Aldolase class I"/>
    <property type="match status" value="1"/>
</dbReference>
<dbReference type="EMBL" id="CP060096">
    <property type="protein sequence ID" value="QSZ26827.1"/>
    <property type="molecule type" value="Genomic_DNA"/>
</dbReference>
<evidence type="ECO:0000256" key="7">
    <source>
        <dbReference type="ARBA" id="ARBA00023601"/>
    </source>
</evidence>
<dbReference type="InterPro" id="IPR000385">
    <property type="entry name" value="MoaA_NifB_PqqE_Fe-S-bd_CS"/>
</dbReference>
<dbReference type="GO" id="GO:0046872">
    <property type="term" value="F:metal ion binding"/>
    <property type="evidence" value="ECO:0007669"/>
    <property type="project" value="UniProtKB-KW"/>
</dbReference>
<evidence type="ECO:0000313" key="9">
    <source>
        <dbReference type="EMBL" id="QSZ26827.1"/>
    </source>
</evidence>
<dbReference type="AlphaFoldDB" id="A0A975AUS3"/>
<dbReference type="InterPro" id="IPR023867">
    <property type="entry name" value="Sulphatase_maturase_rSAM"/>
</dbReference>
<dbReference type="PROSITE" id="PS51918">
    <property type="entry name" value="RADICAL_SAM"/>
    <property type="match status" value="1"/>
</dbReference>
<accession>A0A975AUS3</accession>
<dbReference type="SUPFAM" id="SSF102114">
    <property type="entry name" value="Radical SAM enzymes"/>
    <property type="match status" value="1"/>
</dbReference>
<dbReference type="GO" id="GO:0051539">
    <property type="term" value="F:4 iron, 4 sulfur cluster binding"/>
    <property type="evidence" value="ECO:0007669"/>
    <property type="project" value="UniProtKB-KW"/>
</dbReference>
<dbReference type="GO" id="GO:0016491">
    <property type="term" value="F:oxidoreductase activity"/>
    <property type="evidence" value="ECO:0007669"/>
    <property type="project" value="InterPro"/>
</dbReference>
<dbReference type="InterPro" id="IPR023885">
    <property type="entry name" value="4Fe4S-binding_SPASM_dom"/>
</dbReference>
<comment type="cofactor">
    <cofactor evidence="1">
        <name>[4Fe-4S] cluster</name>
        <dbReference type="ChEBI" id="CHEBI:49883"/>
    </cofactor>
</comment>
<dbReference type="InterPro" id="IPR058240">
    <property type="entry name" value="rSAM_sf"/>
</dbReference>
<organism evidence="9 10">
    <name type="scientific">Aceticella autotrophica</name>
    <dbReference type="NCBI Taxonomy" id="2755338"/>
    <lineage>
        <taxon>Bacteria</taxon>
        <taxon>Bacillati</taxon>
        <taxon>Bacillota</taxon>
        <taxon>Clostridia</taxon>
        <taxon>Thermoanaerobacterales</taxon>
        <taxon>Thermoanaerobacteraceae</taxon>
        <taxon>Aceticella</taxon>
    </lineage>
</organism>
<dbReference type="RefSeq" id="WP_284679514.1">
    <property type="nucleotide sequence ID" value="NZ_CP060096.1"/>
</dbReference>
<keyword evidence="3" id="KW-0949">S-adenosyl-L-methionine</keyword>
<protein>
    <submittedName>
        <fullName evidence="9">Radical SAM protein</fullName>
    </submittedName>
</protein>
<name>A0A975AUS3_9THEO</name>
<evidence type="ECO:0000313" key="10">
    <source>
        <dbReference type="Proteomes" id="UP000671913"/>
    </source>
</evidence>
<dbReference type="SFLD" id="SFLDS00029">
    <property type="entry name" value="Radical_SAM"/>
    <property type="match status" value="1"/>
</dbReference>
<keyword evidence="5" id="KW-0408">Iron</keyword>
<dbReference type="SFLD" id="SFLDG01386">
    <property type="entry name" value="main_SPASM_domain-containing"/>
    <property type="match status" value="1"/>
</dbReference>
<evidence type="ECO:0000256" key="2">
    <source>
        <dbReference type="ARBA" id="ARBA00022485"/>
    </source>
</evidence>
<dbReference type="InterPro" id="IPR013785">
    <property type="entry name" value="Aldolase_TIM"/>
</dbReference>
<dbReference type="Proteomes" id="UP000671913">
    <property type="component" value="Chromosome"/>
</dbReference>
<gene>
    <name evidence="9" type="ORF">ACETAC_08045</name>
</gene>
<sequence>MVKTFIVAVTGRCNLSCRYCYASKNTGKNGDMSWDTAESILEFIKEQNKDDSQMFLVQFTGGEPLLNLPLIERFVQELRKEGLSCIFQLQTNGTLLNRMNISKLKDLDIGIGVSIDSIPEVNDIMRPYRNEMFHSSTVDVLKGIQLLKEAGICINVTSVLTEESLSSIDKYIDLVYYLGNIRGISFNVLRLTGSAFDMSVPTEEEITLNIKAAIERAELHKKITNRAITFKFLERLMNYGYKEECRTFNGGGIFVNPDGEVYPCPSLSEKKYYYMGNIMNKDFKQKTFKGNCPYLKQCRMLERLFAGYYKIK</sequence>
<dbReference type="KEGG" id="aaut:ACETAC_08045"/>
<dbReference type="Pfam" id="PF13186">
    <property type="entry name" value="SPASM"/>
    <property type="match status" value="1"/>
</dbReference>
<dbReference type="SFLD" id="SFLDG01384">
    <property type="entry name" value="thioether_bond_formation_requi"/>
    <property type="match status" value="1"/>
</dbReference>
<evidence type="ECO:0000256" key="3">
    <source>
        <dbReference type="ARBA" id="ARBA00022691"/>
    </source>
</evidence>